<reference evidence="1" key="1">
    <citation type="journal article" date="2019" name="bioRxiv">
        <title>The Genome of the Zebra Mussel, Dreissena polymorpha: A Resource for Invasive Species Research.</title>
        <authorList>
            <person name="McCartney M.A."/>
            <person name="Auch B."/>
            <person name="Kono T."/>
            <person name="Mallez S."/>
            <person name="Zhang Y."/>
            <person name="Obille A."/>
            <person name="Becker A."/>
            <person name="Abrahante J.E."/>
            <person name="Garbe J."/>
            <person name="Badalamenti J.P."/>
            <person name="Herman A."/>
            <person name="Mangelson H."/>
            <person name="Liachko I."/>
            <person name="Sullivan S."/>
            <person name="Sone E.D."/>
            <person name="Koren S."/>
            <person name="Silverstein K.A.T."/>
            <person name="Beckman K.B."/>
            <person name="Gohl D.M."/>
        </authorList>
    </citation>
    <scope>NUCLEOTIDE SEQUENCE</scope>
    <source>
        <strain evidence="1">Duluth1</strain>
        <tissue evidence="1">Whole animal</tissue>
    </source>
</reference>
<protein>
    <submittedName>
        <fullName evidence="1">Uncharacterized protein</fullName>
    </submittedName>
</protein>
<sequence length="62" mass="7038">MQRRSVTENNDNSNICGERGGQLLCHAEVYGECHERQLCNAQINDERGLRKLFKANLCAESN</sequence>
<gene>
    <name evidence="1" type="ORF">DPMN_126983</name>
</gene>
<name>A0A9D4JUF5_DREPO</name>
<keyword evidence="2" id="KW-1185">Reference proteome</keyword>
<evidence type="ECO:0000313" key="1">
    <source>
        <dbReference type="EMBL" id="KAH3825110.1"/>
    </source>
</evidence>
<dbReference type="EMBL" id="JAIWYP010000005">
    <property type="protein sequence ID" value="KAH3825110.1"/>
    <property type="molecule type" value="Genomic_DNA"/>
</dbReference>
<reference evidence="1" key="2">
    <citation type="submission" date="2020-11" db="EMBL/GenBank/DDBJ databases">
        <authorList>
            <person name="McCartney M.A."/>
            <person name="Auch B."/>
            <person name="Kono T."/>
            <person name="Mallez S."/>
            <person name="Becker A."/>
            <person name="Gohl D.M."/>
            <person name="Silverstein K.A.T."/>
            <person name="Koren S."/>
            <person name="Bechman K.B."/>
            <person name="Herman A."/>
            <person name="Abrahante J.E."/>
            <person name="Garbe J."/>
        </authorList>
    </citation>
    <scope>NUCLEOTIDE SEQUENCE</scope>
    <source>
        <strain evidence="1">Duluth1</strain>
        <tissue evidence="1">Whole animal</tissue>
    </source>
</reference>
<dbReference type="AlphaFoldDB" id="A0A9D4JUF5"/>
<proteinExistence type="predicted"/>
<comment type="caution">
    <text evidence="1">The sequence shown here is derived from an EMBL/GenBank/DDBJ whole genome shotgun (WGS) entry which is preliminary data.</text>
</comment>
<organism evidence="1 2">
    <name type="scientific">Dreissena polymorpha</name>
    <name type="common">Zebra mussel</name>
    <name type="synonym">Mytilus polymorpha</name>
    <dbReference type="NCBI Taxonomy" id="45954"/>
    <lineage>
        <taxon>Eukaryota</taxon>
        <taxon>Metazoa</taxon>
        <taxon>Spiralia</taxon>
        <taxon>Lophotrochozoa</taxon>
        <taxon>Mollusca</taxon>
        <taxon>Bivalvia</taxon>
        <taxon>Autobranchia</taxon>
        <taxon>Heteroconchia</taxon>
        <taxon>Euheterodonta</taxon>
        <taxon>Imparidentia</taxon>
        <taxon>Neoheterodontei</taxon>
        <taxon>Myida</taxon>
        <taxon>Dreissenoidea</taxon>
        <taxon>Dreissenidae</taxon>
        <taxon>Dreissena</taxon>
    </lineage>
</organism>
<dbReference type="Proteomes" id="UP000828390">
    <property type="component" value="Unassembled WGS sequence"/>
</dbReference>
<accession>A0A9D4JUF5</accession>
<evidence type="ECO:0000313" key="2">
    <source>
        <dbReference type="Proteomes" id="UP000828390"/>
    </source>
</evidence>